<reference evidence="2 3" key="1">
    <citation type="journal article" date="2019" name="Int. J. Syst. Evol. Microbiol.">
        <title>The Global Catalogue of Microorganisms (GCM) 10K type strain sequencing project: providing services to taxonomists for standard genome sequencing and annotation.</title>
        <authorList>
            <consortium name="The Broad Institute Genomics Platform"/>
            <consortium name="The Broad Institute Genome Sequencing Center for Infectious Disease"/>
            <person name="Wu L."/>
            <person name="Ma J."/>
        </authorList>
    </citation>
    <scope>NUCLEOTIDE SEQUENCE [LARGE SCALE GENOMIC DNA]</scope>
    <source>
        <strain evidence="2 3">CGMCC 1.12237</strain>
    </source>
</reference>
<keyword evidence="1" id="KW-0472">Membrane</keyword>
<dbReference type="InterPro" id="IPR040493">
    <property type="entry name" value="DUF5518"/>
</dbReference>
<evidence type="ECO:0000256" key="1">
    <source>
        <dbReference type="SAM" id="Phobius"/>
    </source>
</evidence>
<evidence type="ECO:0000313" key="2">
    <source>
        <dbReference type="EMBL" id="MFC5368958.1"/>
    </source>
</evidence>
<accession>A0ABD5RGL4</accession>
<keyword evidence="1" id="KW-0812">Transmembrane</keyword>
<dbReference type="EMBL" id="JBHSKX010000004">
    <property type="protein sequence ID" value="MFC5368958.1"/>
    <property type="molecule type" value="Genomic_DNA"/>
</dbReference>
<organism evidence="2 3">
    <name type="scientific">Salinirubrum litoreum</name>
    <dbReference type="NCBI Taxonomy" id="1126234"/>
    <lineage>
        <taxon>Archaea</taxon>
        <taxon>Methanobacteriati</taxon>
        <taxon>Methanobacteriota</taxon>
        <taxon>Stenosarchaea group</taxon>
        <taxon>Halobacteria</taxon>
        <taxon>Halobacteriales</taxon>
        <taxon>Haloferacaceae</taxon>
        <taxon>Salinirubrum</taxon>
    </lineage>
</organism>
<protein>
    <submittedName>
        <fullName evidence="2">DUF5518 domain-containing protein</fullName>
    </submittedName>
</protein>
<feature type="transmembrane region" description="Helical" evidence="1">
    <location>
        <begin position="79"/>
        <end position="101"/>
    </location>
</feature>
<keyword evidence="1" id="KW-1133">Transmembrane helix</keyword>
<dbReference type="AlphaFoldDB" id="A0ABD5RGL4"/>
<sequence>MGGHYTRHRFVSQFVGRPWWITAVGTASVVAYVLVVYFFGPALAWGNNIVLLGGFVGGLVAGFGLGTNSYDGMVAGLRAGAYGVVVLALLAVVALFVLWYSASRQLFLYWAPFYGAVSVVALVPVYGFSGVVGGALGVVVRRWVVPDHLNPDAY</sequence>
<keyword evidence="3" id="KW-1185">Reference proteome</keyword>
<name>A0ABD5RGL4_9EURY</name>
<comment type="caution">
    <text evidence="2">The sequence shown here is derived from an EMBL/GenBank/DDBJ whole genome shotgun (WGS) entry which is preliminary data.</text>
</comment>
<dbReference type="RefSeq" id="WP_227231015.1">
    <property type="nucleotide sequence ID" value="NZ_JAJCVJ010000003.1"/>
</dbReference>
<dbReference type="Pfam" id="PF17647">
    <property type="entry name" value="DUF5518"/>
    <property type="match status" value="1"/>
</dbReference>
<proteinExistence type="predicted"/>
<feature type="transmembrane region" description="Helical" evidence="1">
    <location>
        <begin position="45"/>
        <end position="67"/>
    </location>
</feature>
<dbReference type="Proteomes" id="UP001596201">
    <property type="component" value="Unassembled WGS sequence"/>
</dbReference>
<gene>
    <name evidence="2" type="ORF">ACFPJ5_18690</name>
</gene>
<feature type="transmembrane region" description="Helical" evidence="1">
    <location>
        <begin position="20"/>
        <end position="39"/>
    </location>
</feature>
<evidence type="ECO:0000313" key="3">
    <source>
        <dbReference type="Proteomes" id="UP001596201"/>
    </source>
</evidence>
<feature type="transmembrane region" description="Helical" evidence="1">
    <location>
        <begin position="113"/>
        <end position="140"/>
    </location>
</feature>